<proteinExistence type="predicted"/>
<dbReference type="EMBL" id="CP013738">
    <property type="protein sequence ID" value="ALU98096.1"/>
    <property type="molecule type" value="Genomic_DNA"/>
</dbReference>
<dbReference type="SUPFAM" id="SSF52540">
    <property type="entry name" value="P-loop containing nucleoside triphosphate hydrolases"/>
    <property type="match status" value="1"/>
</dbReference>
<dbReference type="STRING" id="1172567.WQO_14250"/>
<dbReference type="Gene3D" id="3.40.50.300">
    <property type="entry name" value="P-loop containing nucleotide triphosphate hydrolases"/>
    <property type="match status" value="1"/>
</dbReference>
<evidence type="ECO:0008006" key="4">
    <source>
        <dbReference type="Google" id="ProtNLM"/>
    </source>
</evidence>
<dbReference type="KEGG" id="sgb:WQO_14250"/>
<organism evidence="2 3">
    <name type="scientific">Streptomyces globisporus C-1027</name>
    <dbReference type="NCBI Taxonomy" id="1172567"/>
    <lineage>
        <taxon>Bacteria</taxon>
        <taxon>Bacillati</taxon>
        <taxon>Actinomycetota</taxon>
        <taxon>Actinomycetes</taxon>
        <taxon>Kitasatosporales</taxon>
        <taxon>Streptomycetaceae</taxon>
        <taxon>Streptomyces</taxon>
    </lineage>
</organism>
<sequence>MVLIGGTSNTGKSTVAEAVAERLGFEHRSTDGLARHPGRPWRTPEHEVPPHVAEHYGTLTTDGLIASVLAHYERLRPRIEELVTDRAQAGSPGLVLEGSALWPAWVARLTVPRTAAVWLTADDTVVRDRVRAAGRYKEATAGERRLMDRFLDRTVRYQELMVDAVEALGLDQIDTGGGRTVAELADAVLTAAAAQARPGRGDGTWASPFVTDEETHDLGGPVTRDDVRRIMGRGPRGGELP</sequence>
<name>A0A0U2T9N6_STRGL</name>
<feature type="region of interest" description="Disordered" evidence="1">
    <location>
        <begin position="209"/>
        <end position="241"/>
    </location>
</feature>
<evidence type="ECO:0000313" key="2">
    <source>
        <dbReference type="EMBL" id="ALU98096.1"/>
    </source>
</evidence>
<reference evidence="2 3" key="1">
    <citation type="journal article" date="2012" name="J. Bacteriol.">
        <title>Draft genome sequence of Streptomyces globisporus C-1027, which produces an antitumor antibiotic consisting of a nine-membered enediyne with a chromoprotein.</title>
        <authorList>
            <person name="Wang L."/>
            <person name="Wang S."/>
            <person name="He Q."/>
            <person name="Yu T."/>
            <person name="Li Q."/>
            <person name="Hong B."/>
        </authorList>
    </citation>
    <scope>NUCLEOTIDE SEQUENCE [LARGE SCALE GENOMIC DNA]</scope>
    <source>
        <strain evidence="2 3">C-1027</strain>
    </source>
</reference>
<protein>
    <recommendedName>
        <fullName evidence="4">(d)CMP kinase</fullName>
    </recommendedName>
</protein>
<dbReference type="AlphaFoldDB" id="A0A0U2T9N6"/>
<gene>
    <name evidence="2" type="ORF">WQO_14250</name>
</gene>
<evidence type="ECO:0000313" key="3">
    <source>
        <dbReference type="Proteomes" id="UP000064183"/>
    </source>
</evidence>
<evidence type="ECO:0000256" key="1">
    <source>
        <dbReference type="SAM" id="MobiDB-lite"/>
    </source>
</evidence>
<accession>A0A0U2T9N6</accession>
<dbReference type="Proteomes" id="UP000064183">
    <property type="component" value="Chromosome"/>
</dbReference>
<dbReference type="InterPro" id="IPR027417">
    <property type="entry name" value="P-loop_NTPase"/>
</dbReference>